<name>A0A8R7Q4C3_TRIUA</name>
<dbReference type="Proteomes" id="UP000015106">
    <property type="component" value="Chromosome 4"/>
</dbReference>
<evidence type="ECO:0000313" key="3">
    <source>
        <dbReference type="Proteomes" id="UP000015106"/>
    </source>
</evidence>
<dbReference type="Gramene" id="TuG1812G0400001838.01.T05">
    <property type="protein sequence ID" value="TuG1812G0400001838.01.T05.cds277412"/>
    <property type="gene ID" value="TuG1812G0400001838.01"/>
</dbReference>
<evidence type="ECO:0000256" key="1">
    <source>
        <dbReference type="SAM" id="Phobius"/>
    </source>
</evidence>
<keyword evidence="1" id="KW-1133">Transmembrane helix</keyword>
<keyword evidence="1" id="KW-0812">Transmembrane</keyword>
<feature type="transmembrane region" description="Helical" evidence="1">
    <location>
        <begin position="6"/>
        <end position="26"/>
    </location>
</feature>
<dbReference type="EnsemblPlants" id="TuG1812G0400001838.01.T05">
    <property type="protein sequence ID" value="TuG1812G0400001838.01.T05.cds277412"/>
    <property type="gene ID" value="TuG1812G0400001838.01"/>
</dbReference>
<proteinExistence type="predicted"/>
<sequence length="79" mass="9357">MLQEAFQNIQLIVLVVHILSCFAAYLSSRFYTFDNWDNHAAIACDATSILPCSEIYFQRHNRLVKIYSLRYFQFSSYHI</sequence>
<reference evidence="2" key="2">
    <citation type="submission" date="2018-03" db="EMBL/GenBank/DDBJ databases">
        <title>The Triticum urartu genome reveals the dynamic nature of wheat genome evolution.</title>
        <authorList>
            <person name="Ling H."/>
            <person name="Ma B."/>
            <person name="Shi X."/>
            <person name="Liu H."/>
            <person name="Dong L."/>
            <person name="Sun H."/>
            <person name="Cao Y."/>
            <person name="Gao Q."/>
            <person name="Zheng S."/>
            <person name="Li Y."/>
            <person name="Yu Y."/>
            <person name="Du H."/>
            <person name="Qi M."/>
            <person name="Li Y."/>
            <person name="Yu H."/>
            <person name="Cui Y."/>
            <person name="Wang N."/>
            <person name="Chen C."/>
            <person name="Wu H."/>
            <person name="Zhao Y."/>
            <person name="Zhang J."/>
            <person name="Li Y."/>
            <person name="Zhou W."/>
            <person name="Zhang B."/>
            <person name="Hu W."/>
            <person name="Eijk M."/>
            <person name="Tang J."/>
            <person name="Witsenboer H."/>
            <person name="Zhao S."/>
            <person name="Li Z."/>
            <person name="Zhang A."/>
            <person name="Wang D."/>
            <person name="Liang C."/>
        </authorList>
    </citation>
    <scope>NUCLEOTIDE SEQUENCE [LARGE SCALE GENOMIC DNA]</scope>
    <source>
        <strain evidence="2">cv. G1812</strain>
    </source>
</reference>
<evidence type="ECO:0000313" key="2">
    <source>
        <dbReference type="EnsemblPlants" id="TuG1812G0400001838.01.T05.cds277412"/>
    </source>
</evidence>
<protein>
    <submittedName>
        <fullName evidence="2">Uncharacterized protein</fullName>
    </submittedName>
</protein>
<reference evidence="2" key="3">
    <citation type="submission" date="2022-06" db="UniProtKB">
        <authorList>
            <consortium name="EnsemblPlants"/>
        </authorList>
    </citation>
    <scope>IDENTIFICATION</scope>
</reference>
<keyword evidence="1" id="KW-0472">Membrane</keyword>
<organism evidence="2 3">
    <name type="scientific">Triticum urartu</name>
    <name type="common">Red wild einkorn</name>
    <name type="synonym">Crithodium urartu</name>
    <dbReference type="NCBI Taxonomy" id="4572"/>
    <lineage>
        <taxon>Eukaryota</taxon>
        <taxon>Viridiplantae</taxon>
        <taxon>Streptophyta</taxon>
        <taxon>Embryophyta</taxon>
        <taxon>Tracheophyta</taxon>
        <taxon>Spermatophyta</taxon>
        <taxon>Magnoliopsida</taxon>
        <taxon>Liliopsida</taxon>
        <taxon>Poales</taxon>
        <taxon>Poaceae</taxon>
        <taxon>BOP clade</taxon>
        <taxon>Pooideae</taxon>
        <taxon>Triticodae</taxon>
        <taxon>Triticeae</taxon>
        <taxon>Triticinae</taxon>
        <taxon>Triticum</taxon>
    </lineage>
</organism>
<keyword evidence="3" id="KW-1185">Reference proteome</keyword>
<dbReference type="AlphaFoldDB" id="A0A8R7Q4C3"/>
<reference evidence="3" key="1">
    <citation type="journal article" date="2013" name="Nature">
        <title>Draft genome of the wheat A-genome progenitor Triticum urartu.</title>
        <authorList>
            <person name="Ling H.Q."/>
            <person name="Zhao S."/>
            <person name="Liu D."/>
            <person name="Wang J."/>
            <person name="Sun H."/>
            <person name="Zhang C."/>
            <person name="Fan H."/>
            <person name="Li D."/>
            <person name="Dong L."/>
            <person name="Tao Y."/>
            <person name="Gao C."/>
            <person name="Wu H."/>
            <person name="Li Y."/>
            <person name="Cui Y."/>
            <person name="Guo X."/>
            <person name="Zheng S."/>
            <person name="Wang B."/>
            <person name="Yu K."/>
            <person name="Liang Q."/>
            <person name="Yang W."/>
            <person name="Lou X."/>
            <person name="Chen J."/>
            <person name="Feng M."/>
            <person name="Jian J."/>
            <person name="Zhang X."/>
            <person name="Luo G."/>
            <person name="Jiang Y."/>
            <person name="Liu J."/>
            <person name="Wang Z."/>
            <person name="Sha Y."/>
            <person name="Zhang B."/>
            <person name="Wu H."/>
            <person name="Tang D."/>
            <person name="Shen Q."/>
            <person name="Xue P."/>
            <person name="Zou S."/>
            <person name="Wang X."/>
            <person name="Liu X."/>
            <person name="Wang F."/>
            <person name="Yang Y."/>
            <person name="An X."/>
            <person name="Dong Z."/>
            <person name="Zhang K."/>
            <person name="Zhang X."/>
            <person name="Luo M.C."/>
            <person name="Dvorak J."/>
            <person name="Tong Y."/>
            <person name="Wang J."/>
            <person name="Yang H."/>
            <person name="Li Z."/>
            <person name="Wang D."/>
            <person name="Zhang A."/>
            <person name="Wang J."/>
        </authorList>
    </citation>
    <scope>NUCLEOTIDE SEQUENCE</scope>
    <source>
        <strain evidence="3">cv. G1812</strain>
    </source>
</reference>
<accession>A0A8R7Q4C3</accession>